<feature type="signal peptide" evidence="2">
    <location>
        <begin position="1"/>
        <end position="33"/>
    </location>
</feature>
<accession>A0A1H8TTF7</accession>
<evidence type="ECO:0000313" key="5">
    <source>
        <dbReference type="Proteomes" id="UP000182975"/>
    </source>
</evidence>
<evidence type="ECO:0000313" key="4">
    <source>
        <dbReference type="EMBL" id="SEO94125.1"/>
    </source>
</evidence>
<dbReference type="SUPFAM" id="SSF69360">
    <property type="entry name" value="Cell wall binding repeat"/>
    <property type="match status" value="1"/>
</dbReference>
<dbReference type="Pfam" id="PF18885">
    <property type="entry name" value="DUF5648"/>
    <property type="match status" value="1"/>
</dbReference>
<feature type="compositionally biased region" description="Low complexity" evidence="1">
    <location>
        <begin position="119"/>
        <end position="139"/>
    </location>
</feature>
<dbReference type="InterPro" id="IPR014867">
    <property type="entry name" value="Spore_coat_CotH_CotH2/3/7"/>
</dbReference>
<evidence type="ECO:0000256" key="1">
    <source>
        <dbReference type="SAM" id="MobiDB-lite"/>
    </source>
</evidence>
<dbReference type="Pfam" id="PF08757">
    <property type="entry name" value="CotH"/>
    <property type="match status" value="1"/>
</dbReference>
<feature type="compositionally biased region" description="Low complexity" evidence="1">
    <location>
        <begin position="77"/>
        <end position="96"/>
    </location>
</feature>
<proteinExistence type="predicted"/>
<organism evidence="4 5">
    <name type="scientific">Denitrobacterium detoxificans</name>
    <dbReference type="NCBI Taxonomy" id="79604"/>
    <lineage>
        <taxon>Bacteria</taxon>
        <taxon>Bacillati</taxon>
        <taxon>Actinomycetota</taxon>
        <taxon>Coriobacteriia</taxon>
        <taxon>Eggerthellales</taxon>
        <taxon>Eggerthellaceae</taxon>
        <taxon>Denitrobacterium</taxon>
    </lineage>
</organism>
<dbReference type="AlphaFoldDB" id="A0A1H8TTF7"/>
<gene>
    <name evidence="4" type="ORF">SAMN02910314_01692</name>
</gene>
<dbReference type="RefSeq" id="WP_143117383.1">
    <property type="nucleotide sequence ID" value="NZ_FOEC01000012.1"/>
</dbReference>
<name>A0A1H8TTF7_9ACTN</name>
<dbReference type="InterPro" id="IPR043708">
    <property type="entry name" value="DUF5648"/>
</dbReference>
<dbReference type="Gene3D" id="2.10.270.10">
    <property type="entry name" value="Cholin Binding"/>
    <property type="match status" value="1"/>
</dbReference>
<keyword evidence="2" id="KW-0732">Signal</keyword>
<evidence type="ECO:0000256" key="2">
    <source>
        <dbReference type="SAM" id="SignalP"/>
    </source>
</evidence>
<dbReference type="OrthoDB" id="514320at2"/>
<sequence length="1036" mass="111402">MSRLSGIARFRFVVLFIGMLIACCAFAPVAAYAAEGDADQVSPVQAVANAQVEEGAVVGNDPLPAVEGSASEGGADQLAQSLDGSGSSQGNSSANDEVGEGVSGDASLSQSVGAEDSLNEGASSSSAAATEGADAALSAQGEVDAASDETEGDVLAASDSSYEETHQNVYRLYNPNSGEHFYTVSLDEAVSVCQAGWQWESVGWVAPITSNAPVFRLYNPNGGDHHYTRSVVERDRLRALGWKYEGISWYSDDSSQLPIYREYNPNAVSGAHNFTASLAEDTSLGKAGWNREGIGWYATNGSVIAIQGQWITTSAWGSKQTYWLASDGSIARSRIVSVSEGAGFDFYVGSNGVVQKGLVTLSDGSTYYAGSHGALAPSFSVVVANGQSGVLQTLSSAAASNGVYLFLPSCASTDSVTFSARAYDGELVSVSLSGNGISAVVQDGTVISLSSLDALLSSQGSATFSISYGAGHTAPFVIMKSAYIDAMFLTSADAENYGRSYVEGSADHSAKASIAVTLLTPSGDVVYDADDLASGSLSTIKGRGNSTWGLGVKKPYQISLSKKADLLETGDSANKAKKWILLAGSADPTLIHTAIAYDLGLELGMLGMQGAFVDLYYDGEYRGTYYLCEKVEIKSGRVSITDLESAIEKACKKAGVDLEALPTAQGTNAYGYAYQYVDGAEDPDDITGGYLIERDGAYYASETCWFSTSIGNFVVKSPERCSEACMKYISEYVQRAIDAVYADVFYTDGSAPSFDLESLAQSFAVSEFFKNIDAFYTSTFFYKDADGPDGSYSVLYAEPLWDFDASMGMRIDWSTNAFRSYEGFVVPGTKWLYNSTVVLERVRELLSTSICPLISSVVLGDADAVGSNGVVHSIAYYQNLVSFSQRMNEVLFGVTSFNNEFEPFETYDANVAYLEDWLTWRVRWMNDNIDTFTADNGVIENPTSVYQGIDYSDVYDFYYYQAMNPDVAARYGNDYAGTLQHFVQYGMAEGRIASYNFNWATYRARYADLRAAFGKDKAAYYRHFMEYGFYEGRTAC</sequence>
<dbReference type="Proteomes" id="UP000182975">
    <property type="component" value="Unassembled WGS sequence"/>
</dbReference>
<protein>
    <submittedName>
        <fullName evidence="4">CotH protein</fullName>
    </submittedName>
</protein>
<keyword evidence="5" id="KW-1185">Reference proteome</keyword>
<feature type="region of interest" description="Disordered" evidence="1">
    <location>
        <begin position="59"/>
        <end position="161"/>
    </location>
</feature>
<dbReference type="PROSITE" id="PS51257">
    <property type="entry name" value="PROKAR_LIPOPROTEIN"/>
    <property type="match status" value="1"/>
</dbReference>
<dbReference type="EMBL" id="FOEC01000012">
    <property type="protein sequence ID" value="SEO94125.1"/>
    <property type="molecule type" value="Genomic_DNA"/>
</dbReference>
<feature type="domain" description="DUF5648" evidence="3">
    <location>
        <begin position="169"/>
        <end position="298"/>
    </location>
</feature>
<feature type="chain" id="PRO_5010371138" evidence="2">
    <location>
        <begin position="34"/>
        <end position="1036"/>
    </location>
</feature>
<evidence type="ECO:0000259" key="3">
    <source>
        <dbReference type="Pfam" id="PF18885"/>
    </source>
</evidence>
<reference evidence="5" key="1">
    <citation type="submission" date="2016-10" db="EMBL/GenBank/DDBJ databases">
        <authorList>
            <person name="Varghese N."/>
        </authorList>
    </citation>
    <scope>NUCLEOTIDE SEQUENCE [LARGE SCALE GENOMIC DNA]</scope>
    <source>
        <strain evidence="5">DSM 21843</strain>
    </source>
</reference>